<evidence type="ECO:0000256" key="8">
    <source>
        <dbReference type="RuleBase" id="RU363032"/>
    </source>
</evidence>
<feature type="domain" description="ABC transmembrane type-1" evidence="9">
    <location>
        <begin position="46"/>
        <end position="248"/>
    </location>
</feature>
<dbReference type="PROSITE" id="PS50928">
    <property type="entry name" value="ABC_TM1"/>
    <property type="match status" value="2"/>
</dbReference>
<keyword evidence="7 8" id="KW-0472">Membrane</keyword>
<evidence type="ECO:0000256" key="2">
    <source>
        <dbReference type="ARBA" id="ARBA00022448"/>
    </source>
</evidence>
<dbReference type="EMBL" id="JBBUTI010000001">
    <property type="protein sequence ID" value="MEK8045173.1"/>
    <property type="molecule type" value="Genomic_DNA"/>
</dbReference>
<feature type="transmembrane region" description="Helical" evidence="8">
    <location>
        <begin position="457"/>
        <end position="478"/>
    </location>
</feature>
<dbReference type="InterPro" id="IPR000515">
    <property type="entry name" value="MetI-like"/>
</dbReference>
<keyword evidence="11" id="KW-1185">Reference proteome</keyword>
<keyword evidence="5 8" id="KW-0812">Transmembrane</keyword>
<dbReference type="SUPFAM" id="SSF161098">
    <property type="entry name" value="MetI-like"/>
    <property type="match status" value="2"/>
</dbReference>
<keyword evidence="2 8" id="KW-0813">Transport</keyword>
<name>A0ABU9C051_9BURK</name>
<evidence type="ECO:0000256" key="6">
    <source>
        <dbReference type="ARBA" id="ARBA00022989"/>
    </source>
</evidence>
<evidence type="ECO:0000256" key="7">
    <source>
        <dbReference type="ARBA" id="ARBA00023136"/>
    </source>
</evidence>
<evidence type="ECO:0000313" key="10">
    <source>
        <dbReference type="EMBL" id="MEK8045173.1"/>
    </source>
</evidence>
<feature type="transmembrane region" description="Helical" evidence="8">
    <location>
        <begin position="281"/>
        <end position="303"/>
    </location>
</feature>
<dbReference type="InterPro" id="IPR035906">
    <property type="entry name" value="MetI-like_sf"/>
</dbReference>
<feature type="transmembrane region" description="Helical" evidence="8">
    <location>
        <begin position="231"/>
        <end position="249"/>
    </location>
</feature>
<evidence type="ECO:0000259" key="9">
    <source>
        <dbReference type="PROSITE" id="PS50928"/>
    </source>
</evidence>
<evidence type="ECO:0000256" key="3">
    <source>
        <dbReference type="ARBA" id="ARBA00022475"/>
    </source>
</evidence>
<feature type="transmembrane region" description="Helical" evidence="8">
    <location>
        <begin position="375"/>
        <end position="396"/>
    </location>
</feature>
<evidence type="ECO:0000313" key="11">
    <source>
        <dbReference type="Proteomes" id="UP001379945"/>
    </source>
</evidence>
<organism evidence="10 11">
    <name type="scientific">Ideonella margarita</name>
    <dbReference type="NCBI Taxonomy" id="2984191"/>
    <lineage>
        <taxon>Bacteria</taxon>
        <taxon>Pseudomonadati</taxon>
        <taxon>Pseudomonadota</taxon>
        <taxon>Betaproteobacteria</taxon>
        <taxon>Burkholderiales</taxon>
        <taxon>Sphaerotilaceae</taxon>
        <taxon>Ideonella</taxon>
    </lineage>
</organism>
<dbReference type="CDD" id="cd06261">
    <property type="entry name" value="TM_PBP2"/>
    <property type="match status" value="1"/>
</dbReference>
<comment type="similarity">
    <text evidence="8">Belongs to the binding-protein-dependent transport system permease family.</text>
</comment>
<dbReference type="RefSeq" id="WP_341397318.1">
    <property type="nucleotide sequence ID" value="NZ_JBBUTI010000001.1"/>
</dbReference>
<feature type="transmembrane region" description="Helical" evidence="8">
    <location>
        <begin position="132"/>
        <end position="151"/>
    </location>
</feature>
<sequence>MRFVILLLAALLALPVIGVLGAWVALDAASWATLQHQWTTVLPAYAAQSLWLVVAVAVGVAVVGGATAAAVTLFEFPGRRWLEWALLLPLALPAYVLAYAYTDALQFSGPVQVALRAWTGAEGALWPDIRHVWGAVLLFTVSLYPYVYLLVRTALGEHAAATMEAARLLGAPMRRRVLEVALPMARPALAAGMALALMETLADYGVGSYFGLTTFTTGIYRAWLVMDDRMAAAQLASLLLVLVAALLWAEQRARRQLRFAAARPGASTAARPVVLRGSGVAAAWAVCGVPVLLGFLLPVGWLLRLLWQEWRLGDSPVFEPGYLQRFVEWSWSSFRLAGLAAVLALLFALALALALRRNEGWLARPIRWAGQLVSLGYAVPGAVVAIGILLWTGLVQQVAPQWALPALVTGTLVGVVYAYLARFSGVALQSVQAGYARIAPSIDESARLLGAGTWRTWLTVHMPLLARSSMAATLLVFVDTMKELPATLVLRPFGSDTLAVVAYQFARDERLAEAALPSLAIVAVGLVPVIILSRTLRAR</sequence>
<reference evidence="10 11" key="1">
    <citation type="submission" date="2024-04" db="EMBL/GenBank/DDBJ databases">
        <title>Novel species of the genus Ideonella isolated from streams.</title>
        <authorList>
            <person name="Lu H."/>
        </authorList>
    </citation>
    <scope>NUCLEOTIDE SEQUENCE [LARGE SCALE GENOMIC DNA]</scope>
    <source>
        <strain evidence="10 11">LYT19W</strain>
    </source>
</reference>
<comment type="caution">
    <text evidence="10">The sequence shown here is derived from an EMBL/GenBank/DDBJ whole genome shotgun (WGS) entry which is preliminary data.</text>
</comment>
<dbReference type="Pfam" id="PF00528">
    <property type="entry name" value="BPD_transp_1"/>
    <property type="match status" value="1"/>
</dbReference>
<evidence type="ECO:0000256" key="5">
    <source>
        <dbReference type="ARBA" id="ARBA00022692"/>
    </source>
</evidence>
<dbReference type="PANTHER" id="PTHR43357">
    <property type="entry name" value="INNER MEMBRANE ABC TRANSPORTER PERMEASE PROTEIN YDCV"/>
    <property type="match status" value="1"/>
</dbReference>
<proteinExistence type="inferred from homology"/>
<evidence type="ECO:0000256" key="1">
    <source>
        <dbReference type="ARBA" id="ARBA00004429"/>
    </source>
</evidence>
<gene>
    <name evidence="10" type="ORF">AACH00_02285</name>
</gene>
<keyword evidence="4" id="KW-0997">Cell inner membrane</keyword>
<keyword evidence="3" id="KW-1003">Cell membrane</keyword>
<dbReference type="Proteomes" id="UP001379945">
    <property type="component" value="Unassembled WGS sequence"/>
</dbReference>
<feature type="transmembrane region" description="Helical" evidence="8">
    <location>
        <begin position="336"/>
        <end position="355"/>
    </location>
</feature>
<dbReference type="Gene3D" id="1.10.3720.10">
    <property type="entry name" value="MetI-like"/>
    <property type="match status" value="2"/>
</dbReference>
<dbReference type="PANTHER" id="PTHR43357:SF3">
    <property type="entry name" value="FE(3+)-TRANSPORT SYSTEM PERMEASE PROTEIN FBPB 2"/>
    <property type="match status" value="1"/>
</dbReference>
<feature type="transmembrane region" description="Helical" evidence="8">
    <location>
        <begin position="45"/>
        <end position="74"/>
    </location>
</feature>
<keyword evidence="6 8" id="KW-1133">Transmembrane helix</keyword>
<accession>A0ABU9C051</accession>
<feature type="transmembrane region" description="Helical" evidence="8">
    <location>
        <begin position="514"/>
        <end position="533"/>
    </location>
</feature>
<feature type="transmembrane region" description="Helical" evidence="8">
    <location>
        <begin position="402"/>
        <end position="420"/>
    </location>
</feature>
<feature type="domain" description="ABC transmembrane type-1" evidence="9">
    <location>
        <begin position="330"/>
        <end position="532"/>
    </location>
</feature>
<evidence type="ECO:0000256" key="4">
    <source>
        <dbReference type="ARBA" id="ARBA00022519"/>
    </source>
</evidence>
<comment type="subcellular location">
    <subcellularLocation>
        <location evidence="1">Cell inner membrane</location>
        <topology evidence="1">Multi-pass membrane protein</topology>
    </subcellularLocation>
    <subcellularLocation>
        <location evidence="8">Cell membrane</location>
        <topology evidence="8">Multi-pass membrane protein</topology>
    </subcellularLocation>
</comment>
<feature type="transmembrane region" description="Helical" evidence="8">
    <location>
        <begin position="81"/>
        <end position="101"/>
    </location>
</feature>
<protein>
    <submittedName>
        <fullName evidence="10">Iron ABC transporter permease</fullName>
    </submittedName>
</protein>